<reference evidence="1 2" key="1">
    <citation type="submission" date="2021-01" db="EMBL/GenBank/DDBJ databases">
        <title>Biogeographic distribution of Paracoccus.</title>
        <authorList>
            <person name="Hollensteiner J."/>
            <person name="Leineberger J."/>
            <person name="Brinkhoff T."/>
            <person name="Daniel R."/>
        </authorList>
    </citation>
    <scope>NUCLEOTIDE SEQUENCE [LARGE SCALE GENOMIC DNA]</scope>
    <source>
        <strain evidence="1 2">DSM 18447</strain>
    </source>
</reference>
<sequence>MAEPLKAPQGKQSHPASIFGMAQVSRTDEIRDAFRIYGIRSHLRHCDDLLLSLIRVGMG</sequence>
<dbReference type="RefSeq" id="WP_076524009.1">
    <property type="nucleotide sequence ID" value="NZ_CP067140.1"/>
</dbReference>
<evidence type="ECO:0000313" key="1">
    <source>
        <dbReference type="EMBL" id="WCR01396.1"/>
    </source>
</evidence>
<name>A0ABY7S2V7_9RHOB</name>
<dbReference type="Proteomes" id="UP001215549">
    <property type="component" value="Chromosome"/>
</dbReference>
<proteinExistence type="predicted"/>
<dbReference type="EMBL" id="CP067140">
    <property type="protein sequence ID" value="WCR01396.1"/>
    <property type="molecule type" value="Genomic_DNA"/>
</dbReference>
<evidence type="ECO:0008006" key="3">
    <source>
        <dbReference type="Google" id="ProtNLM"/>
    </source>
</evidence>
<evidence type="ECO:0000313" key="2">
    <source>
        <dbReference type="Proteomes" id="UP001215549"/>
    </source>
</evidence>
<keyword evidence="2" id="KW-1185">Reference proteome</keyword>
<gene>
    <name evidence="1" type="ORF">JHX88_10565</name>
</gene>
<organism evidence="1 2">
    <name type="scientific">Paracoccus saliphilus</name>
    <dbReference type="NCBI Taxonomy" id="405559"/>
    <lineage>
        <taxon>Bacteria</taxon>
        <taxon>Pseudomonadati</taxon>
        <taxon>Pseudomonadota</taxon>
        <taxon>Alphaproteobacteria</taxon>
        <taxon>Rhodobacterales</taxon>
        <taxon>Paracoccaceae</taxon>
        <taxon>Paracoccus</taxon>
    </lineage>
</organism>
<accession>A0ABY7S2V7</accession>
<protein>
    <recommendedName>
        <fullName evidence="3">Transposase</fullName>
    </recommendedName>
</protein>